<evidence type="ECO:0000313" key="3">
    <source>
        <dbReference type="Proteomes" id="UP000237061"/>
    </source>
</evidence>
<sequence length="137" mass="14651">MIIFLIRAAIYVGTSALGLLVAAWLLPDFGLEWSGFLVAVVVFALAQSILTPFIARMTNRYVPAALGGIGLISTLVALLLAQMFPGGLHISGFTTWIMAALLVWVTTTLGAIFLPLIFLKKRLAGRAARTTAPLVRP</sequence>
<feature type="transmembrane region" description="Helical" evidence="1">
    <location>
        <begin position="33"/>
        <end position="54"/>
    </location>
</feature>
<gene>
    <name evidence="2" type="ORF">CVS27_00880</name>
</gene>
<evidence type="ECO:0008006" key="4">
    <source>
        <dbReference type="Google" id="ProtNLM"/>
    </source>
</evidence>
<accession>A0A2S4A189</accession>
<dbReference type="Pfam" id="PF04020">
    <property type="entry name" value="Phage_holin_4_2"/>
    <property type="match status" value="1"/>
</dbReference>
<dbReference type="RefSeq" id="WP_103463856.1">
    <property type="nucleotide sequence ID" value="NZ_PPXB01000001.1"/>
</dbReference>
<feature type="transmembrane region" description="Helical" evidence="1">
    <location>
        <begin position="61"/>
        <end position="84"/>
    </location>
</feature>
<proteinExistence type="predicted"/>
<evidence type="ECO:0000313" key="2">
    <source>
        <dbReference type="EMBL" id="POH75198.1"/>
    </source>
</evidence>
<feature type="transmembrane region" description="Helical" evidence="1">
    <location>
        <begin position="9"/>
        <end position="27"/>
    </location>
</feature>
<reference evidence="2 3" key="1">
    <citation type="submission" date="2018-01" db="EMBL/GenBank/DDBJ databases">
        <title>Arthrobacter sp. nov., from glaciers in China.</title>
        <authorList>
            <person name="Liu Q."/>
            <person name="Xin Y.-H."/>
        </authorList>
    </citation>
    <scope>NUCLEOTIDE SEQUENCE [LARGE SCALE GENOMIC DNA]</scope>
    <source>
        <strain evidence="2 3">HLT2-12-2</strain>
    </source>
</reference>
<keyword evidence="1" id="KW-0472">Membrane</keyword>
<feature type="transmembrane region" description="Helical" evidence="1">
    <location>
        <begin position="96"/>
        <end position="119"/>
    </location>
</feature>
<dbReference type="Proteomes" id="UP000237061">
    <property type="component" value="Unassembled WGS sequence"/>
</dbReference>
<dbReference type="EMBL" id="PPXC01000001">
    <property type="protein sequence ID" value="POH75198.1"/>
    <property type="molecule type" value="Genomic_DNA"/>
</dbReference>
<comment type="caution">
    <text evidence="2">The sequence shown here is derived from an EMBL/GenBank/DDBJ whole genome shotgun (WGS) entry which is preliminary data.</text>
</comment>
<organism evidence="2 3">
    <name type="scientific">Arthrobacter glacialis</name>
    <dbReference type="NCBI Taxonomy" id="1664"/>
    <lineage>
        <taxon>Bacteria</taxon>
        <taxon>Bacillati</taxon>
        <taxon>Actinomycetota</taxon>
        <taxon>Actinomycetes</taxon>
        <taxon>Micrococcales</taxon>
        <taxon>Micrococcaceae</taxon>
        <taxon>Arthrobacter</taxon>
    </lineage>
</organism>
<name>A0A2S4A189_ARTGL</name>
<keyword evidence="3" id="KW-1185">Reference proteome</keyword>
<evidence type="ECO:0000256" key="1">
    <source>
        <dbReference type="SAM" id="Phobius"/>
    </source>
</evidence>
<protein>
    <recommendedName>
        <fullName evidence="4">Phage holin family protein</fullName>
    </recommendedName>
</protein>
<dbReference type="InterPro" id="IPR007165">
    <property type="entry name" value="Phage_holin_4_2"/>
</dbReference>
<keyword evidence="1" id="KW-1133">Transmembrane helix</keyword>
<dbReference type="OrthoDB" id="4871734at2"/>
<dbReference type="AlphaFoldDB" id="A0A2S4A189"/>
<keyword evidence="1" id="KW-0812">Transmembrane</keyword>